<evidence type="ECO:0000256" key="4">
    <source>
        <dbReference type="ARBA" id="ARBA00022912"/>
    </source>
</evidence>
<evidence type="ECO:0000256" key="5">
    <source>
        <dbReference type="RuleBase" id="RU003465"/>
    </source>
</evidence>
<keyword evidence="8" id="KW-1185">Reference proteome</keyword>
<dbReference type="InterPro" id="IPR015655">
    <property type="entry name" value="PP2C"/>
</dbReference>
<dbReference type="OrthoDB" id="10264738at2759"/>
<evidence type="ECO:0000259" key="6">
    <source>
        <dbReference type="PROSITE" id="PS51746"/>
    </source>
</evidence>
<keyword evidence="3 5" id="KW-0378">Hydrolase</keyword>
<dbReference type="InterPro" id="IPR036457">
    <property type="entry name" value="PPM-type-like_dom_sf"/>
</dbReference>
<dbReference type="PROSITE" id="PS01032">
    <property type="entry name" value="PPM_1"/>
    <property type="match status" value="1"/>
</dbReference>
<evidence type="ECO:0000256" key="1">
    <source>
        <dbReference type="ARBA" id="ARBA00006702"/>
    </source>
</evidence>
<keyword evidence="2" id="KW-0479">Metal-binding</keyword>
<dbReference type="CDD" id="cd00143">
    <property type="entry name" value="PP2Cc"/>
    <property type="match status" value="1"/>
</dbReference>
<dbReference type="SMART" id="SM00332">
    <property type="entry name" value="PP2Cc"/>
    <property type="match status" value="1"/>
</dbReference>
<sequence length="545" mass="60688">MAKYQRMAADIGLSEVQANEAARMAQLTPRSARVIHHAQLLALGSTISSLKAHTLAQTEKYWDVPDKLKDRIRHRARISLLVALPDAWKDDRVDRIYQLLKEQKHLPADIDKHDRWKSAVESEIGTTLRRARHTLKAAILRTLVPSAEQDRTNIHELCTELVKDFDIKKHLNITEDVLGGLAYLRGMMELESARDVGRDMWDILDVRVKKTRKDYQQPEERLTPPSSGTIMETEAPSHLQFTCAVASAQGPRDEMEDTHSIIIPFAGVHGQALFGVFDGHGGDEVANWCNKNYPKCLLNALKQGKKRNITESIKQSFNDVNRAIQDLWAKSDGEVRSGSTAVVAFLRLEDDSGQQSFIPPDYGPLKSVVRGASRDSEANNKVGTKTDDAIVPPSEVRRVLYCANVGDARGVLCRSGKAMRLTYDHKASDRREAARIEKEGGTIEDGRVDGVLIPTRALGDPEMNHYVTSNPYTTEIELGESDEVLILACDGLWDVLEDQEAVDLVRGTRDAMEAAQKLLNEAQVRKTSDNVTVLVIRLQNPPAGV</sequence>
<dbReference type="Gene3D" id="3.60.40.10">
    <property type="entry name" value="PPM-type phosphatase domain"/>
    <property type="match status" value="1"/>
</dbReference>
<organism evidence="7 8">
    <name type="scientific">Trametes pubescens</name>
    <name type="common">White-rot fungus</name>
    <dbReference type="NCBI Taxonomy" id="154538"/>
    <lineage>
        <taxon>Eukaryota</taxon>
        <taxon>Fungi</taxon>
        <taxon>Dikarya</taxon>
        <taxon>Basidiomycota</taxon>
        <taxon>Agaricomycotina</taxon>
        <taxon>Agaricomycetes</taxon>
        <taxon>Polyporales</taxon>
        <taxon>Polyporaceae</taxon>
        <taxon>Trametes</taxon>
    </lineage>
</organism>
<protein>
    <submittedName>
        <fullName evidence="7">Protein phosphatase 2C-like protein</fullName>
    </submittedName>
</protein>
<dbReference type="Pfam" id="PF00481">
    <property type="entry name" value="PP2C"/>
    <property type="match status" value="2"/>
</dbReference>
<dbReference type="PROSITE" id="PS51746">
    <property type="entry name" value="PPM_2"/>
    <property type="match status" value="1"/>
</dbReference>
<comment type="caution">
    <text evidence="7">The sequence shown here is derived from an EMBL/GenBank/DDBJ whole genome shotgun (WGS) entry which is preliminary data.</text>
</comment>
<proteinExistence type="inferred from homology"/>
<evidence type="ECO:0000313" key="8">
    <source>
        <dbReference type="Proteomes" id="UP000184267"/>
    </source>
</evidence>
<dbReference type="AlphaFoldDB" id="A0A1M2VZL5"/>
<gene>
    <name evidence="7" type="ORF">TRAPUB_10397</name>
</gene>
<evidence type="ECO:0000256" key="3">
    <source>
        <dbReference type="ARBA" id="ARBA00022801"/>
    </source>
</evidence>
<evidence type="ECO:0000313" key="7">
    <source>
        <dbReference type="EMBL" id="OJT13057.1"/>
    </source>
</evidence>
<dbReference type="STRING" id="154538.A0A1M2VZL5"/>
<comment type="similarity">
    <text evidence="1 5">Belongs to the PP2C family.</text>
</comment>
<dbReference type="SMART" id="SM00331">
    <property type="entry name" value="PP2C_SIG"/>
    <property type="match status" value="1"/>
</dbReference>
<feature type="domain" description="PPM-type phosphatase" evidence="6">
    <location>
        <begin position="242"/>
        <end position="538"/>
    </location>
</feature>
<dbReference type="InterPro" id="IPR000222">
    <property type="entry name" value="PP2C_BS"/>
</dbReference>
<dbReference type="EMBL" id="MNAD01000434">
    <property type="protein sequence ID" value="OJT13057.1"/>
    <property type="molecule type" value="Genomic_DNA"/>
</dbReference>
<dbReference type="GO" id="GO:0004722">
    <property type="term" value="F:protein serine/threonine phosphatase activity"/>
    <property type="evidence" value="ECO:0007669"/>
    <property type="project" value="InterPro"/>
</dbReference>
<dbReference type="Proteomes" id="UP000184267">
    <property type="component" value="Unassembled WGS sequence"/>
</dbReference>
<dbReference type="InterPro" id="IPR001932">
    <property type="entry name" value="PPM-type_phosphatase-like_dom"/>
</dbReference>
<evidence type="ECO:0000256" key="2">
    <source>
        <dbReference type="ARBA" id="ARBA00022723"/>
    </source>
</evidence>
<dbReference type="PANTHER" id="PTHR13832">
    <property type="entry name" value="PROTEIN PHOSPHATASE 2C"/>
    <property type="match status" value="1"/>
</dbReference>
<dbReference type="GO" id="GO:0046872">
    <property type="term" value="F:metal ion binding"/>
    <property type="evidence" value="ECO:0007669"/>
    <property type="project" value="UniProtKB-KW"/>
</dbReference>
<reference evidence="7 8" key="1">
    <citation type="submission" date="2016-10" db="EMBL/GenBank/DDBJ databases">
        <title>Genome sequence of the basidiomycete white-rot fungus Trametes pubescens.</title>
        <authorList>
            <person name="Makela M.R."/>
            <person name="Granchi Z."/>
            <person name="Peng M."/>
            <person name="De Vries R.P."/>
            <person name="Grigoriev I."/>
            <person name="Riley R."/>
            <person name="Hilden K."/>
        </authorList>
    </citation>
    <scope>NUCLEOTIDE SEQUENCE [LARGE SCALE GENOMIC DNA]</scope>
    <source>
        <strain evidence="7 8">FBCC735</strain>
    </source>
</reference>
<dbReference type="SUPFAM" id="SSF81606">
    <property type="entry name" value="PP2C-like"/>
    <property type="match status" value="1"/>
</dbReference>
<accession>A0A1M2VZL5</accession>
<keyword evidence="4 5" id="KW-0904">Protein phosphatase</keyword>
<name>A0A1M2VZL5_TRAPU</name>
<dbReference type="PANTHER" id="PTHR13832:SF837">
    <property type="entry name" value="PROTEIN PHOSPHATASE 2C-LIKE DOMAIN-CONTAINING PROTEIN 1"/>
    <property type="match status" value="1"/>
</dbReference>